<keyword evidence="3" id="KW-1185">Reference proteome</keyword>
<dbReference type="Pfam" id="PF01883">
    <property type="entry name" value="FeS_assembly_P"/>
    <property type="match status" value="1"/>
</dbReference>
<dbReference type="SUPFAM" id="SSF117916">
    <property type="entry name" value="Fe-S cluster assembly (FSCA) domain-like"/>
    <property type="match status" value="1"/>
</dbReference>
<evidence type="ECO:0000313" key="3">
    <source>
        <dbReference type="Proteomes" id="UP001596417"/>
    </source>
</evidence>
<name>A0ABD5YUA6_9EURY</name>
<sequence>MSQSVSSGERAVLDRLDRVTDPELDRSIVELDYIDELRVDSSVFVQFKLPTAWCSPAFAWMMATDIREEVQEVSDVDRVTVKLVDHMHAAEITRGVNEERPFEAVFEDATEGVEAARAMLDSKARLARQYHAVNTLLDAGLEPTQIVALTRNDIAFDDAAERAAISVADGLTIYAPLTPLAEYVEKARETGVLSAPDERLFVTADGEPIAPEAFDRVHHRTRAAKTNMTGQGAVCDALHNARYGESE</sequence>
<dbReference type="InterPro" id="IPR002744">
    <property type="entry name" value="MIP18-like"/>
</dbReference>
<dbReference type="InterPro" id="IPR034904">
    <property type="entry name" value="FSCA_dom_sf"/>
</dbReference>
<comment type="caution">
    <text evidence="2">The sequence shown here is derived from an EMBL/GenBank/DDBJ whole genome shotgun (WGS) entry which is preliminary data.</text>
</comment>
<reference evidence="2 3" key="1">
    <citation type="journal article" date="2019" name="Int. J. Syst. Evol. Microbiol.">
        <title>The Global Catalogue of Microorganisms (GCM) 10K type strain sequencing project: providing services to taxonomists for standard genome sequencing and annotation.</title>
        <authorList>
            <consortium name="The Broad Institute Genomics Platform"/>
            <consortium name="The Broad Institute Genome Sequencing Center for Infectious Disease"/>
            <person name="Wu L."/>
            <person name="Ma J."/>
        </authorList>
    </citation>
    <scope>NUCLEOTIDE SEQUENCE [LARGE SCALE GENOMIC DNA]</scope>
    <source>
        <strain evidence="2 3">RDMS1</strain>
    </source>
</reference>
<dbReference type="GeneID" id="76200455"/>
<evidence type="ECO:0000259" key="1">
    <source>
        <dbReference type="Pfam" id="PF01883"/>
    </source>
</evidence>
<dbReference type="Proteomes" id="UP001596417">
    <property type="component" value="Unassembled WGS sequence"/>
</dbReference>
<protein>
    <submittedName>
        <fullName evidence="2">Iron-sulfur cluster assembly protein</fullName>
    </submittedName>
</protein>
<dbReference type="Gene3D" id="3.30.300.130">
    <property type="entry name" value="Fe-S cluster assembly (FSCA)"/>
    <property type="match status" value="1"/>
</dbReference>
<dbReference type="EMBL" id="JBHTAX010000001">
    <property type="protein sequence ID" value="MFC7190801.1"/>
    <property type="molecule type" value="Genomic_DNA"/>
</dbReference>
<gene>
    <name evidence="2" type="ORF">ACFQL7_13795</name>
</gene>
<dbReference type="AlphaFoldDB" id="A0ABD5YUA6"/>
<dbReference type="RefSeq" id="WP_264555929.1">
    <property type="nucleotide sequence ID" value="NZ_CP109979.1"/>
</dbReference>
<organism evidence="2 3">
    <name type="scientific">Halocatena marina</name>
    <dbReference type="NCBI Taxonomy" id="2934937"/>
    <lineage>
        <taxon>Archaea</taxon>
        <taxon>Methanobacteriati</taxon>
        <taxon>Methanobacteriota</taxon>
        <taxon>Stenosarchaea group</taxon>
        <taxon>Halobacteria</taxon>
        <taxon>Halobacteriales</taxon>
        <taxon>Natronomonadaceae</taxon>
        <taxon>Halocatena</taxon>
    </lineage>
</organism>
<proteinExistence type="predicted"/>
<evidence type="ECO:0000313" key="2">
    <source>
        <dbReference type="EMBL" id="MFC7190801.1"/>
    </source>
</evidence>
<feature type="domain" description="MIP18 family-like" evidence="1">
    <location>
        <begin position="10"/>
        <end position="81"/>
    </location>
</feature>
<accession>A0ABD5YUA6</accession>